<name>A0ABQ9H6E9_9NEOP</name>
<protein>
    <submittedName>
        <fullName evidence="1">Uncharacterized protein</fullName>
    </submittedName>
</protein>
<organism evidence="1 2">
    <name type="scientific">Dryococelus australis</name>
    <dbReference type="NCBI Taxonomy" id="614101"/>
    <lineage>
        <taxon>Eukaryota</taxon>
        <taxon>Metazoa</taxon>
        <taxon>Ecdysozoa</taxon>
        <taxon>Arthropoda</taxon>
        <taxon>Hexapoda</taxon>
        <taxon>Insecta</taxon>
        <taxon>Pterygota</taxon>
        <taxon>Neoptera</taxon>
        <taxon>Polyneoptera</taxon>
        <taxon>Phasmatodea</taxon>
        <taxon>Verophasmatodea</taxon>
        <taxon>Anareolatae</taxon>
        <taxon>Phasmatidae</taxon>
        <taxon>Eurycanthinae</taxon>
        <taxon>Dryococelus</taxon>
    </lineage>
</organism>
<gene>
    <name evidence="1" type="ORF">PR048_020490</name>
</gene>
<evidence type="ECO:0000313" key="2">
    <source>
        <dbReference type="Proteomes" id="UP001159363"/>
    </source>
</evidence>
<evidence type="ECO:0000313" key="1">
    <source>
        <dbReference type="EMBL" id="KAJ8879873.1"/>
    </source>
</evidence>
<sequence>MMRGMHSGVQTKFKQLNPCMSDVHCLAHGLEFAVKDAVGKKPLCTELEYFLKLLYSFFHHSPVHRSILETACDNEGVNFCAPTRVGGTCWLSHTQQAVTGAIKLYPVLQNIHLKLAMKKETLTTDKVHNILEDSIAAIKLFEDAHGFQLRTMKLPTLIKNSTGMSADSRKHV</sequence>
<feature type="non-terminal residue" evidence="1">
    <location>
        <position position="172"/>
    </location>
</feature>
<dbReference type="PANTHER" id="PTHR46880">
    <property type="entry name" value="RAS-ASSOCIATING DOMAIN-CONTAINING PROTEIN"/>
    <property type="match status" value="1"/>
</dbReference>
<keyword evidence="2" id="KW-1185">Reference proteome</keyword>
<dbReference type="PANTHER" id="PTHR46880:SF9">
    <property type="entry name" value="ZINC FINGER PROTEIN 862"/>
    <property type="match status" value="1"/>
</dbReference>
<proteinExistence type="predicted"/>
<accession>A0ABQ9H6E9</accession>
<reference evidence="1 2" key="1">
    <citation type="submission" date="2023-02" db="EMBL/GenBank/DDBJ databases">
        <title>LHISI_Scaffold_Assembly.</title>
        <authorList>
            <person name="Stuart O.P."/>
            <person name="Cleave R."/>
            <person name="Magrath M.J.L."/>
            <person name="Mikheyev A.S."/>
        </authorList>
    </citation>
    <scope>NUCLEOTIDE SEQUENCE [LARGE SCALE GENOMIC DNA]</scope>
    <source>
        <strain evidence="1">Daus_M_001</strain>
        <tissue evidence="1">Leg muscle</tissue>
    </source>
</reference>
<dbReference type="Proteomes" id="UP001159363">
    <property type="component" value="Chromosome 6"/>
</dbReference>
<dbReference type="EMBL" id="JARBHB010000007">
    <property type="protein sequence ID" value="KAJ8879873.1"/>
    <property type="molecule type" value="Genomic_DNA"/>
</dbReference>
<comment type="caution">
    <text evidence="1">The sequence shown here is derived from an EMBL/GenBank/DDBJ whole genome shotgun (WGS) entry which is preliminary data.</text>
</comment>